<protein>
    <recommendedName>
        <fullName evidence="3">DUF5667 domain-containing protein</fullName>
    </recommendedName>
</protein>
<dbReference type="InterPro" id="IPR043725">
    <property type="entry name" value="DUF5667"/>
</dbReference>
<sequence>MRDQQIINKIKALKMITPRSTWVALNRDFLLRQIAADQPAEPVRLGARALLRATVGLFSRQVFQPAVVMLLLVGVSLGGSLVASAAFYSLPGDSLYGVKIALEKTQLAVTPSDERKAELKVTFAQNRVKEFNKIVAQTGVTPAVKQERMNQVVSEFQKNVVAVEGHINKIAENTDPLDEQAKAHTLRIALSLSSETQELAKSLGEKTSGLSEAEKVGVEAMVAQAVESAQQTSLSAQELVEGSRAGTEASTSTEAITDPEVTEGEGSQPLGEAETSTAEFSAPLITDVSADADQPDAAAGEAN</sequence>
<keyword evidence="2" id="KW-1133">Transmembrane helix</keyword>
<dbReference type="AlphaFoldDB" id="A0A1G1YHZ3"/>
<feature type="domain" description="DUF5667" evidence="3">
    <location>
        <begin position="90"/>
        <end position="183"/>
    </location>
</feature>
<evidence type="ECO:0000256" key="1">
    <source>
        <dbReference type="SAM" id="MobiDB-lite"/>
    </source>
</evidence>
<dbReference type="STRING" id="1797542.A3J59_02530"/>
<proteinExistence type="predicted"/>
<keyword evidence="2" id="KW-0812">Transmembrane</keyword>
<evidence type="ECO:0000313" key="5">
    <source>
        <dbReference type="Proteomes" id="UP000177310"/>
    </source>
</evidence>
<accession>A0A1G1YHZ3</accession>
<keyword evidence="2" id="KW-0472">Membrane</keyword>
<name>A0A1G1YHZ3_9BACT</name>
<dbReference type="Pfam" id="PF18915">
    <property type="entry name" value="DUF5667"/>
    <property type="match status" value="1"/>
</dbReference>
<comment type="caution">
    <text evidence="4">The sequence shown here is derived from an EMBL/GenBank/DDBJ whole genome shotgun (WGS) entry which is preliminary data.</text>
</comment>
<gene>
    <name evidence="4" type="ORF">A3J59_02530</name>
</gene>
<dbReference type="Proteomes" id="UP000177310">
    <property type="component" value="Unassembled WGS sequence"/>
</dbReference>
<feature type="transmembrane region" description="Helical" evidence="2">
    <location>
        <begin position="67"/>
        <end position="90"/>
    </location>
</feature>
<evidence type="ECO:0000256" key="2">
    <source>
        <dbReference type="SAM" id="Phobius"/>
    </source>
</evidence>
<feature type="region of interest" description="Disordered" evidence="1">
    <location>
        <begin position="232"/>
        <end position="303"/>
    </location>
</feature>
<evidence type="ECO:0000259" key="3">
    <source>
        <dbReference type="Pfam" id="PF18915"/>
    </source>
</evidence>
<organism evidence="4 5">
    <name type="scientific">Candidatus Buchananbacteria bacterium RIFCSPHIGHO2_02_FULL_56_16</name>
    <dbReference type="NCBI Taxonomy" id="1797542"/>
    <lineage>
        <taxon>Bacteria</taxon>
        <taxon>Candidatus Buchananiibacteriota</taxon>
    </lineage>
</organism>
<dbReference type="EMBL" id="MHIL01000020">
    <property type="protein sequence ID" value="OGY51320.1"/>
    <property type="molecule type" value="Genomic_DNA"/>
</dbReference>
<evidence type="ECO:0000313" key="4">
    <source>
        <dbReference type="EMBL" id="OGY51320.1"/>
    </source>
</evidence>
<reference evidence="4 5" key="1">
    <citation type="journal article" date="2016" name="Nat. Commun.">
        <title>Thousands of microbial genomes shed light on interconnected biogeochemical processes in an aquifer system.</title>
        <authorList>
            <person name="Anantharaman K."/>
            <person name="Brown C.T."/>
            <person name="Hug L.A."/>
            <person name="Sharon I."/>
            <person name="Castelle C.J."/>
            <person name="Probst A.J."/>
            <person name="Thomas B.C."/>
            <person name="Singh A."/>
            <person name="Wilkins M.J."/>
            <person name="Karaoz U."/>
            <person name="Brodie E.L."/>
            <person name="Williams K.H."/>
            <person name="Hubbard S.S."/>
            <person name="Banfield J.F."/>
        </authorList>
    </citation>
    <scope>NUCLEOTIDE SEQUENCE [LARGE SCALE GENOMIC DNA]</scope>
</reference>